<feature type="domain" description="GEVED" evidence="2">
    <location>
        <begin position="137"/>
        <end position="216"/>
    </location>
</feature>
<proteinExistence type="predicted"/>
<protein>
    <submittedName>
        <fullName evidence="3">GEVED domain-containing protein</fullName>
    </submittedName>
</protein>
<evidence type="ECO:0000256" key="1">
    <source>
        <dbReference type="SAM" id="SignalP"/>
    </source>
</evidence>
<evidence type="ECO:0000313" key="3">
    <source>
        <dbReference type="EMBL" id="MDH6056164.1"/>
    </source>
</evidence>
<dbReference type="EMBL" id="JANQDO010000036">
    <property type="protein sequence ID" value="MDH6056164.1"/>
    <property type="molecule type" value="Genomic_DNA"/>
</dbReference>
<keyword evidence="4" id="KW-1185">Reference proteome</keyword>
<dbReference type="Pfam" id="PF20009">
    <property type="entry name" value="GEVED"/>
    <property type="match status" value="1"/>
</dbReference>
<evidence type="ECO:0000259" key="2">
    <source>
        <dbReference type="Pfam" id="PF20009"/>
    </source>
</evidence>
<keyword evidence="1" id="KW-0732">Signal</keyword>
<organism evidence="3 4">
    <name type="scientific">Umezakia ovalisporum FSS-43</name>
    <dbReference type="NCBI Taxonomy" id="2740520"/>
    <lineage>
        <taxon>Bacteria</taxon>
        <taxon>Bacillati</taxon>
        <taxon>Cyanobacteriota</taxon>
        <taxon>Cyanophyceae</taxon>
        <taxon>Nostocales</taxon>
        <taxon>Nodulariaceae</taxon>
        <taxon>Umezakia</taxon>
    </lineage>
</organism>
<feature type="signal peptide" evidence="1">
    <location>
        <begin position="1"/>
        <end position="26"/>
    </location>
</feature>
<dbReference type="InterPro" id="IPR045474">
    <property type="entry name" value="GEVED"/>
</dbReference>
<evidence type="ECO:0000313" key="4">
    <source>
        <dbReference type="Proteomes" id="UP001159371"/>
    </source>
</evidence>
<comment type="caution">
    <text evidence="3">The sequence shown here is derived from an EMBL/GenBank/DDBJ whole genome shotgun (WGS) entry which is preliminary data.</text>
</comment>
<sequence length="449" mass="48746">MSTRLRTLLVYGSLLGAFAAARPALALLPHRPTPPEKTRPRLAPPEPNHQAGQLLVTYCTPTYLEGCQTGQLRTGLDGFAIEGTSLNHQNSGCSEKGYGNFTATTVNLDLGKAYTFVASALTYPDDAGNPTSIPQGVSVWLDANQDGTFGPDERVYPAPNQALQPMRPTLRKEFTVPASAKKGPTRLRVRTREYSEEYDDPCWNYFYGETHDYTVNLSDPNQPTAAVCLDVKVLLEGAFAGDAMRTQLNQRGLLPGQTPVGPLARKTPNGQPYAGQPWNDAGRDSVAAYDPDVVDWVLVSLRPKPDRPDSLAFRGAGLLRSDGRVTMVTACPVLPPDGAYHVVVEHRNHLGVMSPAPVPVKAGKLTFDFTTQQSYVRTDPPTAGQLQAGNRFLMFAADGVKAPSAQNFDINYTNSNLTCRRGNLCGCPRRCGRDRLRATARVASTTVEN</sequence>
<accession>A0ABT6K1C8</accession>
<name>A0ABT6K1C8_9CYAN</name>
<feature type="chain" id="PRO_5045486515" evidence="1">
    <location>
        <begin position="27"/>
        <end position="449"/>
    </location>
</feature>
<gene>
    <name evidence="3" type="ORF">NWP19_05035</name>
</gene>
<dbReference type="Proteomes" id="UP001159371">
    <property type="component" value="Unassembled WGS sequence"/>
</dbReference>
<dbReference type="RefSeq" id="WP_280656577.1">
    <property type="nucleotide sequence ID" value="NZ_JANQDO010000036.1"/>
</dbReference>
<reference evidence="3 4" key="1">
    <citation type="journal article" date="2023" name="J. Phycol.">
        <title>Chrysosporum ovalisporum is synonymous with the true-branching cyanobacterium Umezakia natans (Nostocales/Aphanizomenonaceae).</title>
        <authorList>
            <person name="McGregor G.B."/>
            <person name="Sendall B.C."/>
            <person name="Niiyama Y."/>
            <person name="Tuji A."/>
            <person name="Willis A."/>
        </authorList>
    </citation>
    <scope>NUCLEOTIDE SEQUENCE [LARGE SCALE GENOMIC DNA]</scope>
    <source>
        <strain evidence="3 4">FSS-43</strain>
    </source>
</reference>